<proteinExistence type="predicted"/>
<reference evidence="1" key="1">
    <citation type="submission" date="2021-02" db="EMBL/GenBank/DDBJ databases">
        <authorList>
            <person name="Dougan E. K."/>
            <person name="Rhodes N."/>
            <person name="Thang M."/>
            <person name="Chan C."/>
        </authorList>
    </citation>
    <scope>NUCLEOTIDE SEQUENCE</scope>
</reference>
<organism evidence="1 2">
    <name type="scientific">Polarella glacialis</name>
    <name type="common">Dinoflagellate</name>
    <dbReference type="NCBI Taxonomy" id="89957"/>
    <lineage>
        <taxon>Eukaryota</taxon>
        <taxon>Sar</taxon>
        <taxon>Alveolata</taxon>
        <taxon>Dinophyceae</taxon>
        <taxon>Suessiales</taxon>
        <taxon>Suessiaceae</taxon>
        <taxon>Polarella</taxon>
    </lineage>
</organism>
<dbReference type="PANTHER" id="PTHR35748">
    <property type="entry name" value="OS05G0358400 PROTEIN"/>
    <property type="match status" value="1"/>
</dbReference>
<comment type="caution">
    <text evidence="1">The sequence shown here is derived from an EMBL/GenBank/DDBJ whole genome shotgun (WGS) entry which is preliminary data.</text>
</comment>
<evidence type="ECO:0000313" key="1">
    <source>
        <dbReference type="EMBL" id="CAE8626590.1"/>
    </source>
</evidence>
<accession>A0A813GR45</accession>
<evidence type="ECO:0000313" key="2">
    <source>
        <dbReference type="Proteomes" id="UP000626109"/>
    </source>
</evidence>
<dbReference type="EMBL" id="CAJNNW010000332">
    <property type="protein sequence ID" value="CAE8626590.1"/>
    <property type="molecule type" value="Genomic_DNA"/>
</dbReference>
<name>A0A813GR45_POLGL</name>
<dbReference type="Proteomes" id="UP000626109">
    <property type="component" value="Unassembled WGS sequence"/>
</dbReference>
<dbReference type="PANTHER" id="PTHR35748:SF1">
    <property type="entry name" value="OS05G0358400 PROTEIN"/>
    <property type="match status" value="1"/>
</dbReference>
<protein>
    <recommendedName>
        <fullName evidence="3">Gamma-glutamylcyclotransferase</fullName>
    </recommendedName>
</protein>
<gene>
    <name evidence="1" type="ORF">PGLA2088_LOCUS500</name>
</gene>
<evidence type="ECO:0008006" key="3">
    <source>
        <dbReference type="Google" id="ProtNLM"/>
    </source>
</evidence>
<dbReference type="AlphaFoldDB" id="A0A813GR45"/>
<sequence length="265" mass="29141">MASVTIAGVGSLLSEASARRSFDFDNFRIGEVLGWRRAFCQANWVNVSLGLARVETGEVGALAMVPADEDFVSHVALMDVTEDELPGFYEREAGYRILRVAFTVPGLRPGEGQRERGEALLCTACTDDAEADALWSPGGRMERHCSGSEYAAEWMRRSLRPLWPAPQELLPIRPPQDFCRSQLGNCHEEGMVLSYPPSGHFGLYPSPGYLRGCAAAHARAGLLDHFLDSTLLSDLRTDLRSYLLANPRLASFVAEADGDEIDEDF</sequence>